<dbReference type="Gene3D" id="3.40.50.1240">
    <property type="entry name" value="Phosphoglycerate mutase-like"/>
    <property type="match status" value="1"/>
</dbReference>
<dbReference type="GO" id="GO:0005737">
    <property type="term" value="C:cytoplasm"/>
    <property type="evidence" value="ECO:0007669"/>
    <property type="project" value="TreeGrafter"/>
</dbReference>
<protein>
    <submittedName>
        <fullName evidence="1">2,3-bisphosphoglycerate-dependent phosphoglycerate mutase</fullName>
    </submittedName>
</protein>
<proteinExistence type="predicted"/>
<dbReference type="InterPro" id="IPR013078">
    <property type="entry name" value="His_Pase_superF_clade-1"/>
</dbReference>
<dbReference type="Pfam" id="PF00300">
    <property type="entry name" value="His_Phos_1"/>
    <property type="match status" value="1"/>
</dbReference>
<name>A0A1I2CY71_9BACL</name>
<dbReference type="SMART" id="SM00855">
    <property type="entry name" value="PGAM"/>
    <property type="match status" value="1"/>
</dbReference>
<dbReference type="AlphaFoldDB" id="A0A1I2CY71"/>
<sequence>MKQVYIVRHCKAAGQEPDAPLTETGAKQAVELAEFFSGKEVDFILSSPFERAYRTITPLADRIGLDVALDNRLAERVLSSNIYEDWRERLRKTYEELDLCYEGGESSNLAMSRAASVVTEALNSGKKNIVIVSHGNLISLLLKHFDNRIGFKEWEGMTNPDVIQLTFLEEDKPSIQRIWKN</sequence>
<reference evidence="2" key="1">
    <citation type="submission" date="2016-10" db="EMBL/GenBank/DDBJ databases">
        <authorList>
            <person name="Varghese N."/>
            <person name="Submissions S."/>
        </authorList>
    </citation>
    <scope>NUCLEOTIDE SEQUENCE [LARGE SCALE GENOMIC DNA]</scope>
    <source>
        <strain evidence="2">CGMCC 1.10784</strain>
    </source>
</reference>
<dbReference type="GO" id="GO:0016791">
    <property type="term" value="F:phosphatase activity"/>
    <property type="evidence" value="ECO:0007669"/>
    <property type="project" value="TreeGrafter"/>
</dbReference>
<dbReference type="OrthoDB" id="512570at2"/>
<organism evidence="1 2">
    <name type="scientific">Paenibacillus catalpae</name>
    <dbReference type="NCBI Taxonomy" id="1045775"/>
    <lineage>
        <taxon>Bacteria</taxon>
        <taxon>Bacillati</taxon>
        <taxon>Bacillota</taxon>
        <taxon>Bacilli</taxon>
        <taxon>Bacillales</taxon>
        <taxon>Paenibacillaceae</taxon>
        <taxon>Paenibacillus</taxon>
    </lineage>
</organism>
<dbReference type="RefSeq" id="WP_091188069.1">
    <property type="nucleotide sequence ID" value="NZ_FOMT01000004.1"/>
</dbReference>
<dbReference type="Proteomes" id="UP000198855">
    <property type="component" value="Unassembled WGS sequence"/>
</dbReference>
<dbReference type="SUPFAM" id="SSF53254">
    <property type="entry name" value="Phosphoglycerate mutase-like"/>
    <property type="match status" value="1"/>
</dbReference>
<dbReference type="InterPro" id="IPR050275">
    <property type="entry name" value="PGM_Phosphatase"/>
</dbReference>
<evidence type="ECO:0000313" key="2">
    <source>
        <dbReference type="Proteomes" id="UP000198855"/>
    </source>
</evidence>
<dbReference type="PANTHER" id="PTHR48100">
    <property type="entry name" value="BROAD-SPECIFICITY PHOSPHATASE YOR283W-RELATED"/>
    <property type="match status" value="1"/>
</dbReference>
<accession>A0A1I2CY71</accession>
<dbReference type="STRING" id="1045775.SAMN05216378_3871"/>
<gene>
    <name evidence="1" type="ORF">SAMN05216378_3871</name>
</gene>
<evidence type="ECO:0000313" key="1">
    <source>
        <dbReference type="EMBL" id="SFE73135.1"/>
    </source>
</evidence>
<dbReference type="EMBL" id="FOMT01000004">
    <property type="protein sequence ID" value="SFE73135.1"/>
    <property type="molecule type" value="Genomic_DNA"/>
</dbReference>
<dbReference type="PIRSF" id="PIRSF000709">
    <property type="entry name" value="6PFK_2-Ptase"/>
    <property type="match status" value="1"/>
</dbReference>
<keyword evidence="2" id="KW-1185">Reference proteome</keyword>
<dbReference type="InterPro" id="IPR029033">
    <property type="entry name" value="His_PPase_superfam"/>
</dbReference>
<dbReference type="CDD" id="cd07067">
    <property type="entry name" value="HP_PGM_like"/>
    <property type="match status" value="1"/>
</dbReference>
<dbReference type="PANTHER" id="PTHR48100:SF1">
    <property type="entry name" value="HISTIDINE PHOSPHATASE FAMILY PROTEIN-RELATED"/>
    <property type="match status" value="1"/>
</dbReference>